<feature type="compositionally biased region" description="Low complexity" evidence="8">
    <location>
        <begin position="311"/>
        <end position="326"/>
    </location>
</feature>
<dbReference type="SMART" id="SM00028">
    <property type="entry name" value="TPR"/>
    <property type="match status" value="7"/>
</dbReference>
<feature type="compositionally biased region" description="Low complexity" evidence="8">
    <location>
        <begin position="16"/>
        <end position="65"/>
    </location>
</feature>
<feature type="repeat" description="TPR" evidence="7">
    <location>
        <begin position="874"/>
        <end position="907"/>
    </location>
</feature>
<feature type="region of interest" description="Disordered" evidence="8">
    <location>
        <begin position="262"/>
        <end position="337"/>
    </location>
</feature>
<feature type="compositionally biased region" description="Gly residues" evidence="8">
    <location>
        <begin position="128"/>
        <end position="137"/>
    </location>
</feature>
<feature type="region of interest" description="Disordered" evidence="8">
    <location>
        <begin position="972"/>
        <end position="993"/>
    </location>
</feature>
<evidence type="ECO:0000256" key="2">
    <source>
        <dbReference type="ARBA" id="ARBA00022737"/>
    </source>
</evidence>
<gene>
    <name evidence="9" type="ORF">TeGR_g1820</name>
</gene>
<keyword evidence="1" id="KW-0132">Cell division</keyword>
<feature type="region of interest" description="Disordered" evidence="8">
    <location>
        <begin position="203"/>
        <end position="223"/>
    </location>
</feature>
<dbReference type="Gene3D" id="1.25.40.10">
    <property type="entry name" value="Tetratricopeptide repeat domain"/>
    <property type="match status" value="1"/>
</dbReference>
<dbReference type="Pfam" id="PF13374">
    <property type="entry name" value="TPR_10"/>
    <property type="match status" value="2"/>
</dbReference>
<dbReference type="InterPro" id="IPR011990">
    <property type="entry name" value="TPR-like_helical_dom_sf"/>
</dbReference>
<feature type="region of interest" description="Disordered" evidence="8">
    <location>
        <begin position="563"/>
        <end position="582"/>
    </location>
</feature>
<dbReference type="Pfam" id="PF13181">
    <property type="entry name" value="TPR_8"/>
    <property type="match status" value="1"/>
</dbReference>
<evidence type="ECO:0000256" key="5">
    <source>
        <dbReference type="ARBA" id="ARBA00022803"/>
    </source>
</evidence>
<sequence>MSTPGSSRSTRLTRHSASLSGSLREGSSSLLTPPSSNLGPPGRTPPSMSLSSPALSASPSLSGSGMSAGGSAGMSVSMGSSVSAIDNRDSTLVGTLPPSGRSAARSSARSAARSGASGKPKPKLAFGESGGEAGGGCAASAAGAERLRSLALAALAAGQPRQAQFFADKLRAVSRGGYFNAVLLARAHAQCGELRRAVLTLEGGRPADPSAPHPSGQPPAVPLLRARTPLQPHSHVGGHVYAAGSVAWTDAKVQPVRDRVGVGNRLLGKGGGREAVPLPPPRPVGPAQGKPPQGNFSFDDPALPPLPPDGFAPSGFAPSSSSSSFPSPAPPSPPSAVYPSTGMCLEAALTAGDCLLRSGATEEACSLLEQAFTFVYLPSATATAPDAAPPPPGTPLYSGAHPPFTTLTVADGDDATLAQIASQLTQWEGPATDNDGSFDPFRQAPPASPSTPPPSPPNSPPAPAPPPVPQTFTVHPLSRLCCLRGLAYSSLDNSPRAVLWLRSALRLDPRCVEAFEQLSERHMLTRAEERELLKELDVGEDAWLMDVYLARLTGDFDLDDEEEYEDGAAPPFSPGPDPSSSLAKSAAFRRLQDLHGMGSSPEVLCALANSHYSAGSISSAAAICALAHREDALCEAAVCVHVCCLVELRRAGELFYFAHQIVDSRPRSALAWFAVGSYYFLIGKSDIAQRHFSKSTRLNPRMVEAWIGFGHSFAAQDESDQAMSAYRAAQRLYSGSHVPLLFLAMEHIKTNNRSLARHFLLGAQAAAQDPLTYNELGVVEFRQGNWEEAASCFWNALRLCRRASRGIGAVQGLPGGGGVGSDADEETLAGLVTSVTDQFWEPTINNLGHALRKLRRYEEACLCLQHALTLSTNASTKAALAFSMHLQGDLDNAIEAYHQALAINPADAIAAEMLDKALLDALEQPGFLDIPGADGDGDGEGGGDVTGESSLNMSNLSNSNLSKGSSNFFASPNSADNSGFLDATGSDGDVSMG</sequence>
<dbReference type="PROSITE" id="PS50005">
    <property type="entry name" value="TPR"/>
    <property type="match status" value="2"/>
</dbReference>
<dbReference type="SUPFAM" id="SSF48452">
    <property type="entry name" value="TPR-like"/>
    <property type="match status" value="2"/>
</dbReference>
<evidence type="ECO:0000313" key="10">
    <source>
        <dbReference type="Proteomes" id="UP001165060"/>
    </source>
</evidence>
<evidence type="ECO:0000256" key="7">
    <source>
        <dbReference type="PROSITE-ProRule" id="PRU00339"/>
    </source>
</evidence>
<feature type="region of interest" description="Disordered" evidence="8">
    <location>
        <begin position="1"/>
        <end position="138"/>
    </location>
</feature>
<reference evidence="9 10" key="1">
    <citation type="journal article" date="2023" name="Commun. Biol.">
        <title>Genome analysis of Parmales, the sister group of diatoms, reveals the evolutionary specialization of diatoms from phago-mixotrophs to photoautotrophs.</title>
        <authorList>
            <person name="Ban H."/>
            <person name="Sato S."/>
            <person name="Yoshikawa S."/>
            <person name="Yamada K."/>
            <person name="Nakamura Y."/>
            <person name="Ichinomiya M."/>
            <person name="Sato N."/>
            <person name="Blanc-Mathieu R."/>
            <person name="Endo H."/>
            <person name="Kuwata A."/>
            <person name="Ogata H."/>
        </authorList>
    </citation>
    <scope>NUCLEOTIDE SEQUENCE [LARGE SCALE GENOMIC DNA]</scope>
</reference>
<accession>A0ABQ6NB04</accession>
<keyword evidence="2" id="KW-0677">Repeat</keyword>
<feature type="compositionally biased region" description="Pro residues" evidence="8">
    <location>
        <begin position="209"/>
        <end position="221"/>
    </location>
</feature>
<feature type="region of interest" description="Disordered" evidence="8">
    <location>
        <begin position="929"/>
        <end position="958"/>
    </location>
</feature>
<feature type="compositionally biased region" description="Low complexity" evidence="8">
    <location>
        <begin position="946"/>
        <end position="958"/>
    </location>
</feature>
<dbReference type="PANTHER" id="PTHR12558:SF9">
    <property type="entry name" value="CELL DIVISION CYCLE PROTEIN 16 HOMOLOG"/>
    <property type="match status" value="1"/>
</dbReference>
<evidence type="ECO:0000256" key="3">
    <source>
        <dbReference type="ARBA" id="ARBA00022776"/>
    </source>
</evidence>
<feature type="region of interest" description="Disordered" evidence="8">
    <location>
        <begin position="428"/>
        <end position="471"/>
    </location>
</feature>
<dbReference type="PANTHER" id="PTHR12558">
    <property type="entry name" value="CELL DIVISION CYCLE 16,23,27"/>
    <property type="match status" value="1"/>
</dbReference>
<evidence type="ECO:0008006" key="11">
    <source>
        <dbReference type="Google" id="ProtNLM"/>
    </source>
</evidence>
<feature type="compositionally biased region" description="Pro residues" evidence="8">
    <location>
        <begin position="327"/>
        <end position="336"/>
    </location>
</feature>
<protein>
    <recommendedName>
        <fullName evidence="11">Anaphase-promoting complex subunit 6</fullName>
    </recommendedName>
</protein>
<dbReference type="Proteomes" id="UP001165060">
    <property type="component" value="Unassembled WGS sequence"/>
</dbReference>
<comment type="caution">
    <text evidence="9">The sequence shown here is derived from an EMBL/GenBank/DDBJ whole genome shotgun (WGS) entry which is preliminary data.</text>
</comment>
<keyword evidence="6" id="KW-0131">Cell cycle</keyword>
<keyword evidence="10" id="KW-1185">Reference proteome</keyword>
<keyword evidence="4" id="KW-0833">Ubl conjugation pathway</keyword>
<proteinExistence type="predicted"/>
<organism evidence="9 10">
    <name type="scientific">Tetraparma gracilis</name>
    <dbReference type="NCBI Taxonomy" id="2962635"/>
    <lineage>
        <taxon>Eukaryota</taxon>
        <taxon>Sar</taxon>
        <taxon>Stramenopiles</taxon>
        <taxon>Ochrophyta</taxon>
        <taxon>Bolidophyceae</taxon>
        <taxon>Parmales</taxon>
        <taxon>Triparmaceae</taxon>
        <taxon>Tetraparma</taxon>
    </lineage>
</organism>
<dbReference type="EMBL" id="BRYB01006221">
    <property type="protein sequence ID" value="GMI52371.1"/>
    <property type="molecule type" value="Genomic_DNA"/>
</dbReference>
<feature type="repeat" description="TPR" evidence="7">
    <location>
        <begin position="669"/>
        <end position="702"/>
    </location>
</feature>
<keyword evidence="3" id="KW-0498">Mitosis</keyword>
<feature type="compositionally biased region" description="Low complexity" evidence="8">
    <location>
        <begin position="73"/>
        <end position="83"/>
    </location>
</feature>
<evidence type="ECO:0000256" key="4">
    <source>
        <dbReference type="ARBA" id="ARBA00022786"/>
    </source>
</evidence>
<dbReference type="InterPro" id="IPR019734">
    <property type="entry name" value="TPR_rpt"/>
</dbReference>
<evidence type="ECO:0000256" key="1">
    <source>
        <dbReference type="ARBA" id="ARBA00022618"/>
    </source>
</evidence>
<feature type="compositionally biased region" description="Polar residues" evidence="8">
    <location>
        <begin position="1"/>
        <end position="10"/>
    </location>
</feature>
<name>A0ABQ6NB04_9STRA</name>
<evidence type="ECO:0000256" key="8">
    <source>
        <dbReference type="SAM" id="MobiDB-lite"/>
    </source>
</evidence>
<feature type="compositionally biased region" description="Low complexity" evidence="8">
    <location>
        <begin position="99"/>
        <end position="118"/>
    </location>
</feature>
<evidence type="ECO:0000256" key="6">
    <source>
        <dbReference type="ARBA" id="ARBA00023306"/>
    </source>
</evidence>
<feature type="compositionally biased region" description="Pro residues" evidence="8">
    <location>
        <begin position="446"/>
        <end position="469"/>
    </location>
</feature>
<feature type="compositionally biased region" description="Low complexity" evidence="8">
    <location>
        <begin position="285"/>
        <end position="301"/>
    </location>
</feature>
<keyword evidence="5 7" id="KW-0802">TPR repeat</keyword>
<evidence type="ECO:0000313" key="9">
    <source>
        <dbReference type="EMBL" id="GMI52371.1"/>
    </source>
</evidence>